<organism evidence="2">
    <name type="scientific">Cryptococcus bacillisporus CA1280</name>
    <dbReference type="NCBI Taxonomy" id="1296109"/>
    <lineage>
        <taxon>Eukaryota</taxon>
        <taxon>Fungi</taxon>
        <taxon>Dikarya</taxon>
        <taxon>Basidiomycota</taxon>
        <taxon>Agaricomycotina</taxon>
        <taxon>Tremellomycetes</taxon>
        <taxon>Tremellales</taxon>
        <taxon>Cryptococcaceae</taxon>
        <taxon>Cryptococcus</taxon>
        <taxon>Cryptococcus gattii species complex</taxon>
    </lineage>
</organism>
<dbReference type="OrthoDB" id="3255427at2759"/>
<dbReference type="AlphaFoldDB" id="A0A0D0VQQ0"/>
<feature type="compositionally biased region" description="Low complexity" evidence="1">
    <location>
        <begin position="48"/>
        <end position="65"/>
    </location>
</feature>
<dbReference type="EMBL" id="KN847976">
    <property type="protein sequence ID" value="KIR48764.1"/>
    <property type="molecule type" value="Genomic_DNA"/>
</dbReference>
<feature type="region of interest" description="Disordered" evidence="1">
    <location>
        <begin position="137"/>
        <end position="160"/>
    </location>
</feature>
<name>A0A0D0VQQ0_CRYGA</name>
<sequence length="433" mass="47840">MPLHIPRIIHRRSRSDQERPQIEEPSSADQIPAFLPDTSPVSPPPSFAPQSPSSPSALSQTSVLSPLSVPSNIPNADRRQSNNLVHSILKNPTSPSLAASESTSPSFGASSGTFASLHKRISSMTFDRSDTVDSFLLDNDNNDNNDSQSPHTPSTSVSSLQGYCPLPTGAGSQKFPFFMVTISSVSALSFVALPLALRSVVLDAVNRAWKRGVSKIQEIEYQPELMRRHKEKGCEGGVWEITLRGEAWVPSSSEKVSSKRIILNLLTEFAREGYDLTSSFRTSAKDTGKDTLIFLRSSAPPDPDPIFFAVAFHSHDRIWIIDAEADVGQAVEEGIKSWWVDGVRDARVRERHCRELRLRGAPWTAHTTQSVISARCIHLTIMRIITNATMGYDFVGSVDMADIEEGEMPVTFYRRRWGTSTRAVWSMPSENSD</sequence>
<dbReference type="PANTHER" id="PTHR38696:SF1">
    <property type="entry name" value="MEDIATOR OF RNA POLYMERASE II TRANSCRIPTION SUBUNIT 13"/>
    <property type="match status" value="1"/>
</dbReference>
<protein>
    <submittedName>
        <fullName evidence="2">Unplaced genomic scaffold supercont1.4, whole genome shotgun sequence</fullName>
    </submittedName>
</protein>
<accession>A0A0D0VQQ0</accession>
<dbReference type="HOGENOM" id="CLU_050876_0_0_1"/>
<evidence type="ECO:0000256" key="1">
    <source>
        <dbReference type="SAM" id="MobiDB-lite"/>
    </source>
</evidence>
<reference evidence="2" key="1">
    <citation type="submission" date="2015-01" db="EMBL/GenBank/DDBJ databases">
        <title>The Genome Sequence of Cryptococcus gattii CA1280.</title>
        <authorList>
            <consortium name="The Broad Institute Genomics Platform"/>
            <person name="Cuomo C."/>
            <person name="Litvintseva A."/>
            <person name="Chen Y."/>
            <person name="Heitman J."/>
            <person name="Sun S."/>
            <person name="Springer D."/>
            <person name="Dromer F."/>
            <person name="Young S."/>
            <person name="Zeng Q."/>
            <person name="Gargeya S."/>
            <person name="Abouelleil A."/>
            <person name="Alvarado L."/>
            <person name="Chapman S.B."/>
            <person name="Gainer-Dewar J."/>
            <person name="Goldberg J."/>
            <person name="Griggs A."/>
            <person name="Gujja S."/>
            <person name="Hansen M."/>
            <person name="Howarth C."/>
            <person name="Imamovic A."/>
            <person name="Larimer J."/>
            <person name="Murphy C."/>
            <person name="Naylor J."/>
            <person name="Pearson M."/>
            <person name="Priest M."/>
            <person name="Roberts A."/>
            <person name="Saif S."/>
            <person name="Shea T."/>
            <person name="Sykes S."/>
            <person name="Wortman J."/>
            <person name="Nusbaum C."/>
            <person name="Birren B."/>
        </authorList>
    </citation>
    <scope>NUCLEOTIDE SEQUENCE [LARGE SCALE GENOMIC DNA]</scope>
    <source>
        <strain evidence="2">CA1280</strain>
    </source>
</reference>
<evidence type="ECO:0000313" key="2">
    <source>
        <dbReference type="EMBL" id="KIR48764.1"/>
    </source>
</evidence>
<gene>
    <name evidence="2" type="ORF">I312_01834</name>
</gene>
<feature type="compositionally biased region" description="Polar residues" evidence="1">
    <location>
        <begin position="81"/>
        <end position="109"/>
    </location>
</feature>
<dbReference type="PANTHER" id="PTHR38696">
    <property type="entry name" value="MEDIATOR OF RNA POLYMERASE II TRANSCRIPTION SUBUNIT 13"/>
    <property type="match status" value="1"/>
</dbReference>
<proteinExistence type="predicted"/>
<feature type="region of interest" description="Disordered" evidence="1">
    <location>
        <begin position="1"/>
        <end position="109"/>
    </location>
</feature>
<feature type="compositionally biased region" description="Polar residues" evidence="1">
    <location>
        <begin position="147"/>
        <end position="160"/>
    </location>
</feature>